<dbReference type="EMBL" id="CAKOFQ010006716">
    <property type="protein sequence ID" value="CAH1964519.1"/>
    <property type="molecule type" value="Genomic_DNA"/>
</dbReference>
<keyword evidence="3" id="KW-1185">Reference proteome</keyword>
<protein>
    <submittedName>
        <fullName evidence="2">Uncharacterized protein</fullName>
    </submittedName>
</protein>
<proteinExistence type="predicted"/>
<sequence length="136" mass="14892">MPYRGAVSASFVPPSTSSVLRPPPSNKLLNAVLERLSRPVLPVRVHPLLLRIPILLTADSLLTLADSCVSPGDRWPRARCDLCVWFVQVAVSVWVVDWLRPIGTPHTLRATAVLPQKLDVGCARITEKEKGKIAGQ</sequence>
<comment type="caution">
    <text evidence="2">The sequence shown here is derived from an EMBL/GenBank/DDBJ whole genome shotgun (WGS) entry which is preliminary data.</text>
</comment>
<organism evidence="2 3">
    <name type="scientific">Acanthoscelides obtectus</name>
    <name type="common">Bean weevil</name>
    <name type="synonym">Bruchus obtectus</name>
    <dbReference type="NCBI Taxonomy" id="200917"/>
    <lineage>
        <taxon>Eukaryota</taxon>
        <taxon>Metazoa</taxon>
        <taxon>Ecdysozoa</taxon>
        <taxon>Arthropoda</taxon>
        <taxon>Hexapoda</taxon>
        <taxon>Insecta</taxon>
        <taxon>Pterygota</taxon>
        <taxon>Neoptera</taxon>
        <taxon>Endopterygota</taxon>
        <taxon>Coleoptera</taxon>
        <taxon>Polyphaga</taxon>
        <taxon>Cucujiformia</taxon>
        <taxon>Chrysomeloidea</taxon>
        <taxon>Chrysomelidae</taxon>
        <taxon>Bruchinae</taxon>
        <taxon>Bruchini</taxon>
        <taxon>Acanthoscelides</taxon>
    </lineage>
</organism>
<dbReference type="AlphaFoldDB" id="A0A9P0P403"/>
<evidence type="ECO:0000256" key="1">
    <source>
        <dbReference type="SAM" id="MobiDB-lite"/>
    </source>
</evidence>
<gene>
    <name evidence="2" type="ORF">ACAOBT_LOCUS5843</name>
</gene>
<feature type="region of interest" description="Disordered" evidence="1">
    <location>
        <begin position="1"/>
        <end position="21"/>
    </location>
</feature>
<name>A0A9P0P403_ACAOB</name>
<evidence type="ECO:0000313" key="3">
    <source>
        <dbReference type="Proteomes" id="UP001152888"/>
    </source>
</evidence>
<reference evidence="2" key="1">
    <citation type="submission" date="2022-03" db="EMBL/GenBank/DDBJ databases">
        <authorList>
            <person name="Sayadi A."/>
        </authorList>
    </citation>
    <scope>NUCLEOTIDE SEQUENCE</scope>
</reference>
<dbReference type="Proteomes" id="UP001152888">
    <property type="component" value="Unassembled WGS sequence"/>
</dbReference>
<evidence type="ECO:0000313" key="2">
    <source>
        <dbReference type="EMBL" id="CAH1964519.1"/>
    </source>
</evidence>
<accession>A0A9P0P403</accession>